<dbReference type="NCBIfam" id="TIGR00231">
    <property type="entry name" value="small_GTP"/>
    <property type="match status" value="1"/>
</dbReference>
<dbReference type="Gene3D" id="3.40.50.300">
    <property type="entry name" value="P-loop containing nucleotide triphosphate hydrolases"/>
    <property type="match status" value="1"/>
</dbReference>
<evidence type="ECO:0000256" key="2">
    <source>
        <dbReference type="ARBA" id="ARBA00022917"/>
    </source>
</evidence>
<dbReference type="SUPFAM" id="SSF52540">
    <property type="entry name" value="P-loop containing nucleoside triphosphate hydrolases"/>
    <property type="match status" value="1"/>
</dbReference>
<sequence>RMGEVDEGTTVTDWMEQERERGITITAAAITCYWRNHQINIIDTPGHIDFTVEVQRSLRVLDGGIVLFDAVAGVEPQSETVWRQADSYKVPRICFVNKMDRVGADFWRTIEMIEERLQANPVALQVPIGVESSFRGVVDLINMQAISYSDELGAEPEVTRIPAELQEEAARRRETLVEKVSETDEALTIKYLEGEEITAEELRRALRQATLDGELVPVLCGSALRNKGVQTMLDAVVDYLPSPLDIPPIVGINPKTNAQESRPADEAAPLAALVF</sequence>
<feature type="non-terminal residue" evidence="5">
    <location>
        <position position="275"/>
    </location>
</feature>
<dbReference type="PANTHER" id="PTHR43261">
    <property type="entry name" value="TRANSLATION ELONGATION FACTOR G-RELATED"/>
    <property type="match status" value="1"/>
</dbReference>
<dbReference type="CDD" id="cd01886">
    <property type="entry name" value="EF-G"/>
    <property type="match status" value="1"/>
</dbReference>
<keyword evidence="1" id="KW-0547">Nucleotide-binding</keyword>
<dbReference type="InterPro" id="IPR027417">
    <property type="entry name" value="P-loop_NTPase"/>
</dbReference>
<dbReference type="GO" id="GO:0006412">
    <property type="term" value="P:translation"/>
    <property type="evidence" value="ECO:0007669"/>
    <property type="project" value="UniProtKB-KW"/>
</dbReference>
<organism evidence="5">
    <name type="scientific">marine sediment metagenome</name>
    <dbReference type="NCBI Taxonomy" id="412755"/>
    <lineage>
        <taxon>unclassified sequences</taxon>
        <taxon>metagenomes</taxon>
        <taxon>ecological metagenomes</taxon>
    </lineage>
</organism>
<dbReference type="GO" id="GO:0003924">
    <property type="term" value="F:GTPase activity"/>
    <property type="evidence" value="ECO:0007669"/>
    <property type="project" value="InterPro"/>
</dbReference>
<dbReference type="InterPro" id="IPR005225">
    <property type="entry name" value="Small_GTP-bd"/>
</dbReference>
<dbReference type="AlphaFoldDB" id="X0TW67"/>
<dbReference type="InterPro" id="IPR000795">
    <property type="entry name" value="T_Tr_GTP-bd_dom"/>
</dbReference>
<keyword evidence="3" id="KW-0342">GTP-binding</keyword>
<evidence type="ECO:0000313" key="5">
    <source>
        <dbReference type="EMBL" id="GAF97474.1"/>
    </source>
</evidence>
<evidence type="ECO:0000256" key="3">
    <source>
        <dbReference type="ARBA" id="ARBA00023134"/>
    </source>
</evidence>
<evidence type="ECO:0000259" key="4">
    <source>
        <dbReference type="PROSITE" id="PS51722"/>
    </source>
</evidence>
<dbReference type="PROSITE" id="PS00301">
    <property type="entry name" value="G_TR_1"/>
    <property type="match status" value="1"/>
</dbReference>
<comment type="caution">
    <text evidence="5">The sequence shown here is derived from an EMBL/GenBank/DDBJ whole genome shotgun (WGS) entry which is preliminary data.</text>
</comment>
<dbReference type="GO" id="GO:0005525">
    <property type="term" value="F:GTP binding"/>
    <property type="evidence" value="ECO:0007669"/>
    <property type="project" value="UniProtKB-KW"/>
</dbReference>
<protein>
    <recommendedName>
        <fullName evidence="4">Tr-type G domain-containing protein</fullName>
    </recommendedName>
</protein>
<evidence type="ECO:0000256" key="1">
    <source>
        <dbReference type="ARBA" id="ARBA00022741"/>
    </source>
</evidence>
<dbReference type="PANTHER" id="PTHR43261:SF1">
    <property type="entry name" value="RIBOSOME-RELEASING FACTOR 2, MITOCHONDRIAL"/>
    <property type="match status" value="1"/>
</dbReference>
<keyword evidence="2" id="KW-0648">Protein biosynthesis</keyword>
<gene>
    <name evidence="5" type="ORF">S01H1_30414</name>
</gene>
<dbReference type="GO" id="GO:0032790">
    <property type="term" value="P:ribosome disassembly"/>
    <property type="evidence" value="ECO:0007669"/>
    <property type="project" value="TreeGrafter"/>
</dbReference>
<dbReference type="PRINTS" id="PR00315">
    <property type="entry name" value="ELONGATNFCT"/>
</dbReference>
<dbReference type="EMBL" id="BARS01018716">
    <property type="protein sequence ID" value="GAF97474.1"/>
    <property type="molecule type" value="Genomic_DNA"/>
</dbReference>
<reference evidence="5" key="1">
    <citation type="journal article" date="2014" name="Front. Microbiol.">
        <title>High frequency of phylogenetically diverse reductive dehalogenase-homologous genes in deep subseafloor sedimentary metagenomes.</title>
        <authorList>
            <person name="Kawai M."/>
            <person name="Futagami T."/>
            <person name="Toyoda A."/>
            <person name="Takaki Y."/>
            <person name="Nishi S."/>
            <person name="Hori S."/>
            <person name="Arai W."/>
            <person name="Tsubouchi T."/>
            <person name="Morono Y."/>
            <person name="Uchiyama I."/>
            <person name="Ito T."/>
            <person name="Fujiyama A."/>
            <person name="Inagaki F."/>
            <person name="Takami H."/>
        </authorList>
    </citation>
    <scope>NUCLEOTIDE SEQUENCE</scope>
    <source>
        <strain evidence="5">Expedition CK06-06</strain>
    </source>
</reference>
<accession>X0TW67</accession>
<name>X0TW67_9ZZZZ</name>
<feature type="domain" description="Tr-type G" evidence="4">
    <location>
        <begin position="1"/>
        <end position="244"/>
    </location>
</feature>
<proteinExistence type="predicted"/>
<dbReference type="PROSITE" id="PS51722">
    <property type="entry name" value="G_TR_2"/>
    <property type="match status" value="1"/>
</dbReference>
<feature type="non-terminal residue" evidence="5">
    <location>
        <position position="1"/>
    </location>
</feature>
<dbReference type="InterPro" id="IPR031157">
    <property type="entry name" value="G_TR_CS"/>
</dbReference>
<dbReference type="Pfam" id="PF00009">
    <property type="entry name" value="GTP_EFTU"/>
    <property type="match status" value="1"/>
</dbReference>
<dbReference type="FunFam" id="3.40.50.300:FF:000029">
    <property type="entry name" value="Elongation factor G"/>
    <property type="match status" value="1"/>
</dbReference>